<feature type="domain" description="Glycosyl transferase family 1" evidence="1">
    <location>
        <begin position="194"/>
        <end position="357"/>
    </location>
</feature>
<evidence type="ECO:0000259" key="2">
    <source>
        <dbReference type="Pfam" id="PF13439"/>
    </source>
</evidence>
<keyword evidence="4" id="KW-1185">Reference proteome</keyword>
<dbReference type="InterPro" id="IPR050194">
    <property type="entry name" value="Glycosyltransferase_grp1"/>
</dbReference>
<sequence>MHIAFLTPEYPHPKIVSSAGIGTSVKNLVDALVKKGNEVSVFVYQQNTSEVFKQDNITIHLIAKKRFKICTWYYYRKHVQKYITTIISKEHISIIEAPDWTGITAFMRFRIPLVIRFHGTDAYFCKLEQRKQKFKNFVFEKLALIGATAYISPTQYAKKETAKLFSLNEDKISVIPNGIDIEVFNNEEPNQFIEKTLLYIGTIIRKKGVFDLVGAFNNIIEEAPDATLILIGSDSADVETGSSSTYQLVQKKLSEKAKLNVKYLGKVPYSKVVTYIKKAHICVFPSYAETFGMVTVECMAMHKPVVNTNIGWANEIIDDDINGYLIHPSETMVYKDRILTLFKDKPLCLNVGKSARQKAESTFNIDIIAEKNIHFYRSVISESKY</sequence>
<proteinExistence type="predicted"/>
<dbReference type="AlphaFoldDB" id="A0A1H9D8P1"/>
<dbReference type="Proteomes" id="UP000198999">
    <property type="component" value="Unassembled WGS sequence"/>
</dbReference>
<dbReference type="GO" id="GO:0016757">
    <property type="term" value="F:glycosyltransferase activity"/>
    <property type="evidence" value="ECO:0007669"/>
    <property type="project" value="InterPro"/>
</dbReference>
<dbReference type="Pfam" id="PF13439">
    <property type="entry name" value="Glyco_transf_4"/>
    <property type="match status" value="1"/>
</dbReference>
<dbReference type="PANTHER" id="PTHR45947:SF3">
    <property type="entry name" value="SULFOQUINOVOSYL TRANSFERASE SQD2"/>
    <property type="match status" value="1"/>
</dbReference>
<dbReference type="InterPro" id="IPR028098">
    <property type="entry name" value="Glyco_trans_4-like_N"/>
</dbReference>
<name>A0A1H9D8P1_9FLAO</name>
<organism evidence="3 4">
    <name type="scientific">Hyunsoonleella jejuensis</name>
    <dbReference type="NCBI Taxonomy" id="419940"/>
    <lineage>
        <taxon>Bacteria</taxon>
        <taxon>Pseudomonadati</taxon>
        <taxon>Bacteroidota</taxon>
        <taxon>Flavobacteriia</taxon>
        <taxon>Flavobacteriales</taxon>
        <taxon>Flavobacteriaceae</taxon>
    </lineage>
</organism>
<dbReference type="InterPro" id="IPR001296">
    <property type="entry name" value="Glyco_trans_1"/>
</dbReference>
<dbReference type="OrthoDB" id="502646at2"/>
<gene>
    <name evidence="3" type="ORF">SAMN05421824_1162</name>
</gene>
<dbReference type="RefSeq" id="WP_092576847.1">
    <property type="nucleotide sequence ID" value="NZ_FOFN01000001.1"/>
</dbReference>
<reference evidence="3 4" key="1">
    <citation type="submission" date="2016-10" db="EMBL/GenBank/DDBJ databases">
        <authorList>
            <person name="de Groot N.N."/>
        </authorList>
    </citation>
    <scope>NUCLEOTIDE SEQUENCE [LARGE SCALE GENOMIC DNA]</scope>
    <source>
        <strain evidence="3 4">DSM 21035</strain>
    </source>
</reference>
<dbReference type="STRING" id="419940.SAMN05421824_1162"/>
<dbReference type="SUPFAM" id="SSF53756">
    <property type="entry name" value="UDP-Glycosyltransferase/glycogen phosphorylase"/>
    <property type="match status" value="1"/>
</dbReference>
<dbReference type="PANTHER" id="PTHR45947">
    <property type="entry name" value="SULFOQUINOVOSYL TRANSFERASE SQD2"/>
    <property type="match status" value="1"/>
</dbReference>
<keyword evidence="3" id="KW-0808">Transferase</keyword>
<feature type="domain" description="Glycosyltransferase subfamily 4-like N-terminal" evidence="2">
    <location>
        <begin position="20"/>
        <end position="182"/>
    </location>
</feature>
<protein>
    <submittedName>
        <fullName evidence="3">Glycosyltransferase involved in cell wall bisynthesis</fullName>
    </submittedName>
</protein>
<evidence type="ECO:0000313" key="3">
    <source>
        <dbReference type="EMBL" id="SEQ09834.1"/>
    </source>
</evidence>
<evidence type="ECO:0000313" key="4">
    <source>
        <dbReference type="Proteomes" id="UP000198999"/>
    </source>
</evidence>
<dbReference type="CDD" id="cd03801">
    <property type="entry name" value="GT4_PimA-like"/>
    <property type="match status" value="1"/>
</dbReference>
<accession>A0A1H9D8P1</accession>
<dbReference type="Gene3D" id="3.40.50.2000">
    <property type="entry name" value="Glycogen Phosphorylase B"/>
    <property type="match status" value="2"/>
</dbReference>
<dbReference type="EMBL" id="FOFN01000001">
    <property type="protein sequence ID" value="SEQ09834.1"/>
    <property type="molecule type" value="Genomic_DNA"/>
</dbReference>
<evidence type="ECO:0000259" key="1">
    <source>
        <dbReference type="Pfam" id="PF00534"/>
    </source>
</evidence>
<dbReference type="Pfam" id="PF00534">
    <property type="entry name" value="Glycos_transf_1"/>
    <property type="match status" value="1"/>
</dbReference>